<sequence length="186" mass="21411">MSTNKWEIIIANGRLSGRAGSRTGRGSPYREDRMAASLKWVRVWTLAEKLGSDWNPHADLQAMARAHRLGQTNKTHNKGTIEERMMQMTKKKMVLEHLVVGRLKAQNINQEELDDIIRYGSKELFADENDEAGKSRQIHYDDAAIDRLLDREQVGDEEATLDDDEDDGFLKAFKVVYLFNHHLYPQ</sequence>
<evidence type="ECO:0000256" key="1">
    <source>
        <dbReference type="ARBA" id="ARBA00023242"/>
    </source>
</evidence>
<keyword evidence="1" id="KW-0539">Nucleus</keyword>
<evidence type="ECO:0000313" key="2">
    <source>
        <dbReference type="EMBL" id="RVX19800.1"/>
    </source>
</evidence>
<dbReference type="PANTHER" id="PTHR45623:SF17">
    <property type="entry name" value="CHROMODOMAIN-HELICASE-DNA-BINDING PROTEIN 3-RELATED"/>
    <property type="match status" value="1"/>
</dbReference>
<dbReference type="Gene3D" id="3.40.50.300">
    <property type="entry name" value="P-loop containing nucleotide triphosphate hydrolases"/>
    <property type="match status" value="1"/>
</dbReference>
<dbReference type="PANTHER" id="PTHR45623">
    <property type="entry name" value="CHROMODOMAIN-HELICASE-DNA-BINDING PROTEIN 3-RELATED-RELATED"/>
    <property type="match status" value="1"/>
</dbReference>
<accession>A0A438KF43</accession>
<dbReference type="SUPFAM" id="SSF52540">
    <property type="entry name" value="P-loop containing nucleoside triphosphate hydrolases"/>
    <property type="match status" value="1"/>
</dbReference>
<dbReference type="AlphaFoldDB" id="A0A438KF43"/>
<protein>
    <submittedName>
        <fullName evidence="2">CHD3-type chromatin-remodeling factor PICKLE</fullName>
    </submittedName>
</protein>
<comment type="caution">
    <text evidence="2">The sequence shown here is derived from an EMBL/GenBank/DDBJ whole genome shotgun (WGS) entry which is preliminary data.</text>
</comment>
<organism evidence="2 3">
    <name type="scientific">Vitis vinifera</name>
    <name type="common">Grape</name>
    <dbReference type="NCBI Taxonomy" id="29760"/>
    <lineage>
        <taxon>Eukaryota</taxon>
        <taxon>Viridiplantae</taxon>
        <taxon>Streptophyta</taxon>
        <taxon>Embryophyta</taxon>
        <taxon>Tracheophyta</taxon>
        <taxon>Spermatophyta</taxon>
        <taxon>Magnoliopsida</taxon>
        <taxon>eudicotyledons</taxon>
        <taxon>Gunneridae</taxon>
        <taxon>Pentapetalae</taxon>
        <taxon>rosids</taxon>
        <taxon>Vitales</taxon>
        <taxon>Vitaceae</taxon>
        <taxon>Viteae</taxon>
        <taxon>Vitis</taxon>
    </lineage>
</organism>
<proteinExistence type="predicted"/>
<evidence type="ECO:0000313" key="3">
    <source>
        <dbReference type="Proteomes" id="UP000288805"/>
    </source>
</evidence>
<dbReference type="Proteomes" id="UP000288805">
    <property type="component" value="Unassembled WGS sequence"/>
</dbReference>
<name>A0A438KF43_VITVI</name>
<reference evidence="2 3" key="1">
    <citation type="journal article" date="2018" name="PLoS Genet.">
        <title>Population sequencing reveals clonal diversity and ancestral inbreeding in the grapevine cultivar Chardonnay.</title>
        <authorList>
            <person name="Roach M.J."/>
            <person name="Johnson D.L."/>
            <person name="Bohlmann J."/>
            <person name="van Vuuren H.J."/>
            <person name="Jones S.J."/>
            <person name="Pretorius I.S."/>
            <person name="Schmidt S.A."/>
            <person name="Borneman A.R."/>
        </authorList>
    </citation>
    <scope>NUCLEOTIDE SEQUENCE [LARGE SCALE GENOMIC DNA]</scope>
    <source>
        <strain evidence="3">cv. Chardonnay</strain>
        <tissue evidence="2">Leaf</tissue>
    </source>
</reference>
<gene>
    <name evidence="2" type="primary">PKL_5</name>
    <name evidence="2" type="ORF">CK203_005160</name>
</gene>
<dbReference type="InterPro" id="IPR027417">
    <property type="entry name" value="P-loop_NTPase"/>
</dbReference>
<dbReference type="EMBL" id="QGNW01000008">
    <property type="protein sequence ID" value="RVX19800.1"/>
    <property type="molecule type" value="Genomic_DNA"/>
</dbReference>